<evidence type="ECO:0000256" key="1">
    <source>
        <dbReference type="SAM" id="MobiDB-lite"/>
    </source>
</evidence>
<protein>
    <submittedName>
        <fullName evidence="2">Nuclear receptor 2C2-associated protein</fullName>
    </submittedName>
</protein>
<name>A0A9W8HAH7_9FUNG</name>
<dbReference type="EMBL" id="JANBUL010000067">
    <property type="protein sequence ID" value="KAJ2782638.1"/>
    <property type="molecule type" value="Genomic_DNA"/>
</dbReference>
<keyword evidence="2" id="KW-0675">Receptor</keyword>
<dbReference type="Proteomes" id="UP001140217">
    <property type="component" value="Unassembled WGS sequence"/>
</dbReference>
<evidence type="ECO:0000313" key="3">
    <source>
        <dbReference type="Proteomes" id="UP001140217"/>
    </source>
</evidence>
<dbReference type="InterPro" id="IPR008979">
    <property type="entry name" value="Galactose-bd-like_sf"/>
</dbReference>
<gene>
    <name evidence="2" type="primary">NR2C2AP</name>
    <name evidence="2" type="ORF">H4R18_002158</name>
</gene>
<dbReference type="OrthoDB" id="10052260at2759"/>
<accession>A0A9W8HAH7</accession>
<comment type="caution">
    <text evidence="2">The sequence shown here is derived from an EMBL/GenBank/DDBJ whole genome shotgun (WGS) entry which is preliminary data.</text>
</comment>
<dbReference type="AlphaFoldDB" id="A0A9W8HAH7"/>
<keyword evidence="3" id="KW-1185">Reference proteome</keyword>
<organism evidence="2 3">
    <name type="scientific">Coemansia javaensis</name>
    <dbReference type="NCBI Taxonomy" id="2761396"/>
    <lineage>
        <taxon>Eukaryota</taxon>
        <taxon>Fungi</taxon>
        <taxon>Fungi incertae sedis</taxon>
        <taxon>Zoopagomycota</taxon>
        <taxon>Kickxellomycotina</taxon>
        <taxon>Kickxellomycetes</taxon>
        <taxon>Kickxellales</taxon>
        <taxon>Kickxellaceae</taxon>
        <taxon>Coemansia</taxon>
    </lineage>
</organism>
<reference evidence="2" key="1">
    <citation type="submission" date="2022-07" db="EMBL/GenBank/DDBJ databases">
        <title>Phylogenomic reconstructions and comparative analyses of Kickxellomycotina fungi.</title>
        <authorList>
            <person name="Reynolds N.K."/>
            <person name="Stajich J.E."/>
            <person name="Barry K."/>
            <person name="Grigoriev I.V."/>
            <person name="Crous P."/>
            <person name="Smith M.E."/>
        </authorList>
    </citation>
    <scope>NUCLEOTIDE SEQUENCE</scope>
    <source>
        <strain evidence="2">NBRC 105414</strain>
    </source>
</reference>
<proteinExistence type="predicted"/>
<evidence type="ECO:0000313" key="2">
    <source>
        <dbReference type="EMBL" id="KAJ2782638.1"/>
    </source>
</evidence>
<sequence length="176" mass="18859">MTGASLLAHIGSYSVSSVLSRDAKSFGKQFLFDGSRGTCWNSEQGSPQHVLVEFARAVRIESVRIQFQGGFAGRDTRLIDLDRKQVVALLHPADTNKLQSFPLPAAEQAVPRRRIKLQFLSSTDFYGRIVVYSLDFCGRPADDSGGSAGVPRADGTRNNNGGSNGGCPGGTVITIL</sequence>
<dbReference type="SUPFAM" id="SSF49785">
    <property type="entry name" value="Galactose-binding domain-like"/>
    <property type="match status" value="1"/>
</dbReference>
<dbReference type="Gene3D" id="2.60.120.260">
    <property type="entry name" value="Galactose-binding domain-like"/>
    <property type="match status" value="1"/>
</dbReference>
<feature type="region of interest" description="Disordered" evidence="1">
    <location>
        <begin position="143"/>
        <end position="170"/>
    </location>
</feature>